<sequence>MKDKPNEWISISDLMAGVMAVVMLLLVMSVLQKTYAELKHKQEMEQGGAAQQKRIAEMLNDLKKSVEEQGASSLMSFDIADGRITLKDNIFEKGSACITPLAAQAFKNIDVKISKFLQENSLASIYVEGHTDSLPVSRPVTDYVRFCTVYDDNFTLSAARAREARKLLISQLNDIQSKRIVVAGFGDSHPLKGIDSKDGRNRRVEIQFAITSGVDS</sequence>
<protein>
    <submittedName>
        <fullName evidence="4">OmpA family protein</fullName>
    </submittedName>
</protein>
<dbReference type="PROSITE" id="PS51123">
    <property type="entry name" value="OMPA_2"/>
    <property type="match status" value="1"/>
</dbReference>
<dbReference type="GO" id="GO:0016020">
    <property type="term" value="C:membrane"/>
    <property type="evidence" value="ECO:0007669"/>
    <property type="project" value="UniProtKB-UniRule"/>
</dbReference>
<evidence type="ECO:0000259" key="3">
    <source>
        <dbReference type="PROSITE" id="PS51123"/>
    </source>
</evidence>
<reference evidence="4 5" key="1">
    <citation type="submission" date="2019-10" db="EMBL/GenBank/DDBJ databases">
        <authorList>
            <person name="Karimi E."/>
        </authorList>
    </citation>
    <scope>NUCLEOTIDE SEQUENCE [LARGE SCALE GENOMIC DNA]</scope>
    <source>
        <strain evidence="4">Acinetobacter sp. 8BE</strain>
    </source>
</reference>
<organism evidence="4 5">
    <name type="scientific">Acinetobacter proteolyticus</name>
    <dbReference type="NCBI Taxonomy" id="1776741"/>
    <lineage>
        <taxon>Bacteria</taxon>
        <taxon>Pseudomonadati</taxon>
        <taxon>Pseudomonadota</taxon>
        <taxon>Gammaproteobacteria</taxon>
        <taxon>Moraxellales</taxon>
        <taxon>Moraxellaceae</taxon>
        <taxon>Acinetobacter</taxon>
    </lineage>
</organism>
<proteinExistence type="predicted"/>
<dbReference type="AlphaFoldDB" id="A0A653K3S0"/>
<feature type="domain" description="OmpA-like" evidence="3">
    <location>
        <begin position="75"/>
        <end position="212"/>
    </location>
</feature>
<dbReference type="Proteomes" id="UP000430404">
    <property type="component" value="Unassembled WGS sequence"/>
</dbReference>
<dbReference type="Pfam" id="PF00691">
    <property type="entry name" value="OmpA"/>
    <property type="match status" value="1"/>
</dbReference>
<dbReference type="InterPro" id="IPR050330">
    <property type="entry name" value="Bact_OuterMem_StrucFunc"/>
</dbReference>
<dbReference type="InterPro" id="IPR036737">
    <property type="entry name" value="OmpA-like_sf"/>
</dbReference>
<dbReference type="InterPro" id="IPR006665">
    <property type="entry name" value="OmpA-like"/>
</dbReference>
<dbReference type="SUPFAM" id="SSF103088">
    <property type="entry name" value="OmpA-like"/>
    <property type="match status" value="1"/>
</dbReference>
<keyword evidence="2" id="KW-1133">Transmembrane helix</keyword>
<dbReference type="RefSeq" id="WP_159725146.1">
    <property type="nucleotide sequence ID" value="NZ_LR732744.1"/>
</dbReference>
<dbReference type="Gene3D" id="3.30.1330.60">
    <property type="entry name" value="OmpA-like domain"/>
    <property type="match status" value="1"/>
</dbReference>
<evidence type="ECO:0000313" key="5">
    <source>
        <dbReference type="Proteomes" id="UP000430404"/>
    </source>
</evidence>
<keyword evidence="2" id="KW-0812">Transmembrane</keyword>
<accession>A0A653K3S0</accession>
<evidence type="ECO:0000256" key="1">
    <source>
        <dbReference type="PROSITE-ProRule" id="PRU00473"/>
    </source>
</evidence>
<dbReference type="PANTHER" id="PTHR30329:SF21">
    <property type="entry name" value="LIPOPROTEIN YIAD-RELATED"/>
    <property type="match status" value="1"/>
</dbReference>
<evidence type="ECO:0000313" key="4">
    <source>
        <dbReference type="EMBL" id="VXA55497.1"/>
    </source>
</evidence>
<name>A0A653K3S0_9GAMM</name>
<gene>
    <name evidence="4" type="ORF">ACI8B_210285</name>
</gene>
<keyword evidence="1 2" id="KW-0472">Membrane</keyword>
<feature type="transmembrane region" description="Helical" evidence="2">
    <location>
        <begin position="14"/>
        <end position="31"/>
    </location>
</feature>
<evidence type="ECO:0000256" key="2">
    <source>
        <dbReference type="SAM" id="Phobius"/>
    </source>
</evidence>
<dbReference type="PANTHER" id="PTHR30329">
    <property type="entry name" value="STATOR ELEMENT OF FLAGELLAR MOTOR COMPLEX"/>
    <property type="match status" value="1"/>
</dbReference>
<dbReference type="CDD" id="cd07185">
    <property type="entry name" value="OmpA_C-like"/>
    <property type="match status" value="1"/>
</dbReference>
<dbReference type="EMBL" id="CABWKZ010000014">
    <property type="protein sequence ID" value="VXA55497.1"/>
    <property type="molecule type" value="Genomic_DNA"/>
</dbReference>